<proteinExistence type="predicted"/>
<dbReference type="AlphaFoldDB" id="A0A0F9P5X5"/>
<protein>
    <recommendedName>
        <fullName evidence="3">Resolvase/invertase-type recombinase catalytic domain-containing protein</fullName>
    </recommendedName>
</protein>
<dbReference type="GO" id="GO:0000150">
    <property type="term" value="F:DNA strand exchange activity"/>
    <property type="evidence" value="ECO:0007669"/>
    <property type="project" value="InterPro"/>
</dbReference>
<organism evidence="4">
    <name type="scientific">marine sediment metagenome</name>
    <dbReference type="NCBI Taxonomy" id="412755"/>
    <lineage>
        <taxon>unclassified sequences</taxon>
        <taxon>metagenomes</taxon>
        <taxon>ecological metagenomes</taxon>
    </lineage>
</organism>
<dbReference type="PROSITE" id="PS51736">
    <property type="entry name" value="RECOMBINASES_3"/>
    <property type="match status" value="1"/>
</dbReference>
<dbReference type="GO" id="GO:0003677">
    <property type="term" value="F:DNA binding"/>
    <property type="evidence" value="ECO:0007669"/>
    <property type="project" value="UniProtKB-KW"/>
</dbReference>
<dbReference type="Gene3D" id="3.40.50.1390">
    <property type="entry name" value="Resolvase, N-terminal catalytic domain"/>
    <property type="match status" value="1"/>
</dbReference>
<dbReference type="EMBL" id="LAZR01002800">
    <property type="protein sequence ID" value="KKN25484.1"/>
    <property type="molecule type" value="Genomic_DNA"/>
</dbReference>
<dbReference type="SMART" id="SM00857">
    <property type="entry name" value="Resolvase"/>
    <property type="match status" value="1"/>
</dbReference>
<keyword evidence="2" id="KW-0233">DNA recombination</keyword>
<feature type="non-terminal residue" evidence="4">
    <location>
        <position position="1"/>
    </location>
</feature>
<dbReference type="InterPro" id="IPR050639">
    <property type="entry name" value="SSR_resolvase"/>
</dbReference>
<name>A0A0F9P5X5_9ZZZZ</name>
<evidence type="ECO:0000256" key="2">
    <source>
        <dbReference type="ARBA" id="ARBA00023172"/>
    </source>
</evidence>
<dbReference type="PANTHER" id="PTHR30461:SF2">
    <property type="entry name" value="SERINE RECOMBINASE PINE-RELATED"/>
    <property type="match status" value="1"/>
</dbReference>
<comment type="caution">
    <text evidence="4">The sequence shown here is derived from an EMBL/GenBank/DDBJ whole genome shotgun (WGS) entry which is preliminary data.</text>
</comment>
<reference evidence="4" key="1">
    <citation type="journal article" date="2015" name="Nature">
        <title>Complex archaea that bridge the gap between prokaryotes and eukaryotes.</title>
        <authorList>
            <person name="Spang A."/>
            <person name="Saw J.H."/>
            <person name="Jorgensen S.L."/>
            <person name="Zaremba-Niedzwiedzka K."/>
            <person name="Martijn J."/>
            <person name="Lind A.E."/>
            <person name="van Eijk R."/>
            <person name="Schleper C."/>
            <person name="Guy L."/>
            <person name="Ettema T.J."/>
        </authorList>
    </citation>
    <scope>NUCLEOTIDE SEQUENCE</scope>
</reference>
<dbReference type="InterPro" id="IPR006119">
    <property type="entry name" value="Resolv_N"/>
</dbReference>
<accession>A0A0F9P5X5</accession>
<evidence type="ECO:0000313" key="4">
    <source>
        <dbReference type="EMBL" id="KKN25484.1"/>
    </source>
</evidence>
<gene>
    <name evidence="4" type="ORF">LCGC14_0884490</name>
</gene>
<feature type="domain" description="Resolvase/invertase-type recombinase catalytic" evidence="3">
    <location>
        <begin position="1"/>
        <end position="116"/>
    </location>
</feature>
<keyword evidence="1" id="KW-0238">DNA-binding</keyword>
<dbReference type="Gene3D" id="1.10.10.60">
    <property type="entry name" value="Homeodomain-like"/>
    <property type="match status" value="1"/>
</dbReference>
<dbReference type="Pfam" id="PF00239">
    <property type="entry name" value="Resolvase"/>
    <property type="match status" value="1"/>
</dbReference>
<evidence type="ECO:0000256" key="1">
    <source>
        <dbReference type="ARBA" id="ARBA00023125"/>
    </source>
</evidence>
<sequence>ADYEIFKIYTDKARAKDFTKRKQWQQLLKDARQRRFKAVICLRLDRPFRTVRECANVLNDWLDMGISFKAVQQDVIDTTTSSGRFITWILAAAAELESAWIGERVADGMARAKAEGKPLGRKPLKISLESVLEALRNETSISAAARVLGCSRRYIYRICEEHDLTPIIQIDG</sequence>
<evidence type="ECO:0000259" key="3">
    <source>
        <dbReference type="PROSITE" id="PS51736"/>
    </source>
</evidence>
<dbReference type="InterPro" id="IPR036162">
    <property type="entry name" value="Resolvase-like_N_sf"/>
</dbReference>
<dbReference type="PANTHER" id="PTHR30461">
    <property type="entry name" value="DNA-INVERTASE FROM LAMBDOID PROPHAGE"/>
    <property type="match status" value="1"/>
</dbReference>
<dbReference type="SUPFAM" id="SSF53041">
    <property type="entry name" value="Resolvase-like"/>
    <property type="match status" value="1"/>
</dbReference>